<proteinExistence type="inferred from homology"/>
<evidence type="ECO:0000256" key="2">
    <source>
        <dbReference type="ARBA" id="ARBA00022475"/>
    </source>
</evidence>
<dbReference type="AlphaFoldDB" id="A0A1S1NXE8"/>
<evidence type="ECO:0000256" key="3">
    <source>
        <dbReference type="ARBA" id="ARBA00022692"/>
    </source>
</evidence>
<comment type="subcellular location">
    <subcellularLocation>
        <location evidence="1">Cell membrane</location>
        <topology evidence="1">Multi-pass membrane protein</topology>
    </subcellularLocation>
</comment>
<dbReference type="EMBL" id="MNAO01000285">
    <property type="protein sequence ID" value="OHV15368.1"/>
    <property type="molecule type" value="Genomic_DNA"/>
</dbReference>
<dbReference type="PANTHER" id="PTHR30572:SF4">
    <property type="entry name" value="ABC TRANSPORTER PERMEASE YTRF"/>
    <property type="match status" value="1"/>
</dbReference>
<accession>A0A1S1NXE8</accession>
<keyword evidence="4 7" id="KW-1133">Transmembrane helix</keyword>
<evidence type="ECO:0000259" key="9">
    <source>
        <dbReference type="Pfam" id="PF12704"/>
    </source>
</evidence>
<evidence type="ECO:0000313" key="10">
    <source>
        <dbReference type="EMBL" id="OHV15368.1"/>
    </source>
</evidence>
<name>A0A1S1NXE8_METEX</name>
<gene>
    <name evidence="10" type="ORF">BK022_19555</name>
</gene>
<dbReference type="Pfam" id="PF02687">
    <property type="entry name" value="FtsX"/>
    <property type="match status" value="1"/>
</dbReference>
<dbReference type="InterPro" id="IPR050250">
    <property type="entry name" value="Macrolide_Exporter_MacB"/>
</dbReference>
<keyword evidence="2" id="KW-1003">Cell membrane</keyword>
<feature type="domain" description="ABC3 transporter permease C-terminal" evidence="8">
    <location>
        <begin position="257"/>
        <end position="380"/>
    </location>
</feature>
<dbReference type="Pfam" id="PF12704">
    <property type="entry name" value="MacB_PCD"/>
    <property type="match status" value="1"/>
</dbReference>
<evidence type="ECO:0000256" key="4">
    <source>
        <dbReference type="ARBA" id="ARBA00022989"/>
    </source>
</evidence>
<protein>
    <submittedName>
        <fullName evidence="10">ABC transporter permease</fullName>
    </submittedName>
</protein>
<dbReference type="PANTHER" id="PTHR30572">
    <property type="entry name" value="MEMBRANE COMPONENT OF TRANSPORTER-RELATED"/>
    <property type="match status" value="1"/>
</dbReference>
<sequence>MNLGILVWRNLVRRPGRFAFTLAGVAVGIAAFVALLTLGQGLSREIRRQAQGLGANLVVTPKGWCAYEQISVLTGEQLPESIMMTEFAKVAAVPGVRTAVPYLNQRTAFRNRPVPLIGIQPKEMQALQGWRMGAGRYFQGPDEEGVVIGAAIAQQFELRPGETFTVRGRPLPVLGVLDTTGTKDDVAAFAPLAVVQRIYETEGKISFIAVQVDDLERADEISLRIQEAANVAVVSDKQLVNSVLSIVGTVGAAMQAVAIVGVVAAAFGIANTLMTAVYERRREIGILQAIGGTRRTLFLGFLLESGLYGGLGGLIGIGLGVLAAYWIGPSIADNPFTAALRQSPAPALDPATIAVVLAFSIALALLAGFYPAWRAARLTPMDAIRHV</sequence>
<evidence type="ECO:0000256" key="7">
    <source>
        <dbReference type="SAM" id="Phobius"/>
    </source>
</evidence>
<comment type="caution">
    <text evidence="10">The sequence shown here is derived from an EMBL/GenBank/DDBJ whole genome shotgun (WGS) entry which is preliminary data.</text>
</comment>
<organism evidence="10 11">
    <name type="scientific">Methylorubrum extorquens</name>
    <name type="common">Methylobacterium dichloromethanicum</name>
    <name type="synonym">Methylobacterium extorquens</name>
    <dbReference type="NCBI Taxonomy" id="408"/>
    <lineage>
        <taxon>Bacteria</taxon>
        <taxon>Pseudomonadati</taxon>
        <taxon>Pseudomonadota</taxon>
        <taxon>Alphaproteobacteria</taxon>
        <taxon>Hyphomicrobiales</taxon>
        <taxon>Methylobacteriaceae</taxon>
        <taxon>Methylorubrum</taxon>
    </lineage>
</organism>
<feature type="transmembrane region" description="Helical" evidence="7">
    <location>
        <begin position="297"/>
        <end position="327"/>
    </location>
</feature>
<evidence type="ECO:0000313" key="11">
    <source>
        <dbReference type="Proteomes" id="UP000180215"/>
    </source>
</evidence>
<reference evidence="10 11" key="1">
    <citation type="submission" date="2016-10" db="EMBL/GenBank/DDBJ databases">
        <title>Draft genome sequence of Methylobacterium extorquens CP3, a seed endophyte of Crotalaria pumila with plant growth-promoting and metal tolerance properties.</title>
        <authorList>
            <person name="Sanchez-Lopez A.S."/>
            <person name="Van Hamme J.D."/>
            <person name="Thijs S."/>
            <person name="Mcammond B.M."/>
            <person name="Stevens V."/>
            <person name="Gonzalez-Chavez M.D.C."/>
            <person name="Vangronsveld J."/>
        </authorList>
    </citation>
    <scope>NUCLEOTIDE SEQUENCE [LARGE SCALE GENOMIC DNA]</scope>
    <source>
        <strain evidence="10 11">CP3</strain>
    </source>
</reference>
<keyword evidence="3 7" id="KW-0812">Transmembrane</keyword>
<evidence type="ECO:0000256" key="1">
    <source>
        <dbReference type="ARBA" id="ARBA00004651"/>
    </source>
</evidence>
<dbReference type="GO" id="GO:0005886">
    <property type="term" value="C:plasma membrane"/>
    <property type="evidence" value="ECO:0007669"/>
    <property type="project" value="UniProtKB-SubCell"/>
</dbReference>
<evidence type="ECO:0000256" key="5">
    <source>
        <dbReference type="ARBA" id="ARBA00023136"/>
    </source>
</evidence>
<feature type="transmembrane region" description="Helical" evidence="7">
    <location>
        <begin position="18"/>
        <end position="39"/>
    </location>
</feature>
<dbReference type="InterPro" id="IPR025857">
    <property type="entry name" value="MacB_PCD"/>
</dbReference>
<evidence type="ECO:0000256" key="6">
    <source>
        <dbReference type="ARBA" id="ARBA00038076"/>
    </source>
</evidence>
<feature type="transmembrane region" description="Helical" evidence="7">
    <location>
        <begin position="252"/>
        <end position="277"/>
    </location>
</feature>
<feature type="transmembrane region" description="Helical" evidence="7">
    <location>
        <begin position="351"/>
        <end position="373"/>
    </location>
</feature>
<keyword evidence="5 7" id="KW-0472">Membrane</keyword>
<evidence type="ECO:0000259" key="8">
    <source>
        <dbReference type="Pfam" id="PF02687"/>
    </source>
</evidence>
<comment type="similarity">
    <text evidence="6">Belongs to the ABC-4 integral membrane protein family.</text>
</comment>
<dbReference type="Proteomes" id="UP000180215">
    <property type="component" value="Unassembled WGS sequence"/>
</dbReference>
<dbReference type="InterPro" id="IPR003838">
    <property type="entry name" value="ABC3_permease_C"/>
</dbReference>
<feature type="domain" description="MacB-like periplasmic core" evidence="9">
    <location>
        <begin position="19"/>
        <end position="227"/>
    </location>
</feature>
<dbReference type="GO" id="GO:0022857">
    <property type="term" value="F:transmembrane transporter activity"/>
    <property type="evidence" value="ECO:0007669"/>
    <property type="project" value="TreeGrafter"/>
</dbReference>